<name>A0A9N9ICT5_9GLOM</name>
<accession>A0A9N9ICT5</accession>
<dbReference type="AlphaFoldDB" id="A0A9N9ICT5"/>
<keyword evidence="2" id="KW-1185">Reference proteome</keyword>
<evidence type="ECO:0000313" key="1">
    <source>
        <dbReference type="EMBL" id="CAG8730213.1"/>
    </source>
</evidence>
<comment type="caution">
    <text evidence="1">The sequence shown here is derived from an EMBL/GenBank/DDBJ whole genome shotgun (WGS) entry which is preliminary data.</text>
</comment>
<protein>
    <submittedName>
        <fullName evidence="1">5755_t:CDS:1</fullName>
    </submittedName>
</protein>
<organism evidence="1 2">
    <name type="scientific">Funneliformis caledonium</name>
    <dbReference type="NCBI Taxonomy" id="1117310"/>
    <lineage>
        <taxon>Eukaryota</taxon>
        <taxon>Fungi</taxon>
        <taxon>Fungi incertae sedis</taxon>
        <taxon>Mucoromycota</taxon>
        <taxon>Glomeromycotina</taxon>
        <taxon>Glomeromycetes</taxon>
        <taxon>Glomerales</taxon>
        <taxon>Glomeraceae</taxon>
        <taxon>Funneliformis</taxon>
    </lineage>
</organism>
<evidence type="ECO:0000313" key="2">
    <source>
        <dbReference type="Proteomes" id="UP000789570"/>
    </source>
</evidence>
<dbReference type="Proteomes" id="UP000789570">
    <property type="component" value="Unassembled WGS sequence"/>
</dbReference>
<sequence length="58" mass="6635">MEESNKGTYECDSVLSEFSENTFNSENPSVELNENDTYSSEKNFVLIVKAYAKRNGFQ</sequence>
<reference evidence="1" key="1">
    <citation type="submission" date="2021-06" db="EMBL/GenBank/DDBJ databases">
        <authorList>
            <person name="Kallberg Y."/>
            <person name="Tangrot J."/>
            <person name="Rosling A."/>
        </authorList>
    </citation>
    <scope>NUCLEOTIDE SEQUENCE</scope>
    <source>
        <strain evidence="1">UK204</strain>
    </source>
</reference>
<feature type="non-terminal residue" evidence="1">
    <location>
        <position position="58"/>
    </location>
</feature>
<proteinExistence type="predicted"/>
<gene>
    <name evidence="1" type="ORF">FCALED_LOCUS14937</name>
</gene>
<dbReference type="EMBL" id="CAJVPQ010012089">
    <property type="protein sequence ID" value="CAG8730213.1"/>
    <property type="molecule type" value="Genomic_DNA"/>
</dbReference>